<dbReference type="InterPro" id="IPR055414">
    <property type="entry name" value="LRR_R13L4/SHOC2-like"/>
</dbReference>
<feature type="domain" description="Disease resistance R13L4/SHOC-2-like LRR" evidence="3">
    <location>
        <begin position="262"/>
        <end position="367"/>
    </location>
</feature>
<evidence type="ECO:0000259" key="3">
    <source>
        <dbReference type="Pfam" id="PF23598"/>
    </source>
</evidence>
<dbReference type="AlphaFoldDB" id="A0A2N4TSK4"/>
<sequence>MVEQAEKGFECLLPIDNSLSSGDIMQSHFESASLHPEPGAFAGRLSRALRRALQRAVHGKQPPPVAARAHAQQHHDRQPAIAPSRAQHQLRAGAARDAQRIQQAVPYGHGLRTVEPATQGNRWLAVCDAVAGWQQDMTRRLHRYSGPLLADHQRPTAQGLALSATRMLLAMQQRSRHLVLDSIPVMRLPAALCLADQLEQLVIHDCDVFEWPASGGLPLNLSVLHFSRNPRLTALPGRIGKLLQLREVVVLDSPLRALPASLSQLPRLERLVLQGTDLRIVPAELGLLSRLQTLSLASNRMLTQLPITLGQLHQLRQLNLRGNPLLAALPDTLGNLTLLERLDLRDVHAMTSLPDTLGSLHNLRYLDATGMSTLAALPESIGRCASLGTLRLRDCLSLRVLPASVGQLTKLEYLDLRGCYALSDLPDTVRALPAGCRIDVPAHLLRRLAELRPATPHARERGAGSGTDWNALRQSWRARLQPYDGEYGSDALHIWLERYITAIASDAVRARRDCRRLALLVDGLCDSAVLRSRVFQRAHERYALGDLDDGGLPLNELMTLVFNERLRDPALPEDAASNLLRAEAFATLLERGSVGGSIDEAVQQLARWAPLHHYVERYSGVSEDGAHAHIAVARAWLRAG</sequence>
<dbReference type="Gene3D" id="3.80.10.10">
    <property type="entry name" value="Ribonuclease Inhibitor"/>
    <property type="match status" value="1"/>
</dbReference>
<evidence type="ECO:0000256" key="2">
    <source>
        <dbReference type="SAM" id="MobiDB-lite"/>
    </source>
</evidence>
<name>A0A2N4TSK4_RALPI</name>
<gene>
    <name evidence="4" type="ORF">C0Q88_11935</name>
</gene>
<protein>
    <submittedName>
        <fullName evidence="4">Leucine-rich repeat domain-containing protein</fullName>
    </submittedName>
</protein>
<dbReference type="PANTHER" id="PTHR45752">
    <property type="entry name" value="LEUCINE-RICH REPEAT-CONTAINING"/>
    <property type="match status" value="1"/>
</dbReference>
<dbReference type="Pfam" id="PF23598">
    <property type="entry name" value="LRR_14"/>
    <property type="match status" value="1"/>
</dbReference>
<proteinExistence type="predicted"/>
<accession>A0A2N4TSK4</accession>
<evidence type="ECO:0000313" key="4">
    <source>
        <dbReference type="EMBL" id="PLC42651.1"/>
    </source>
</evidence>
<dbReference type="PANTHER" id="PTHR45752:SF195">
    <property type="entry name" value="LEUCINE-RICH REPEAT (LRR) FAMILY PROTEIN-RELATED"/>
    <property type="match status" value="1"/>
</dbReference>
<evidence type="ECO:0000313" key="5">
    <source>
        <dbReference type="Proteomes" id="UP000234456"/>
    </source>
</evidence>
<dbReference type="InterPro" id="IPR050715">
    <property type="entry name" value="LRR-SigEffector_domain"/>
</dbReference>
<organism evidence="4 5">
    <name type="scientific">Ralstonia pickettii</name>
    <name type="common">Burkholderia pickettii</name>
    <dbReference type="NCBI Taxonomy" id="329"/>
    <lineage>
        <taxon>Bacteria</taxon>
        <taxon>Pseudomonadati</taxon>
        <taxon>Pseudomonadota</taxon>
        <taxon>Betaproteobacteria</taxon>
        <taxon>Burkholderiales</taxon>
        <taxon>Burkholderiaceae</taxon>
        <taxon>Ralstonia</taxon>
    </lineage>
</organism>
<feature type="region of interest" description="Disordered" evidence="2">
    <location>
        <begin position="57"/>
        <end position="98"/>
    </location>
</feature>
<dbReference type="Proteomes" id="UP000234456">
    <property type="component" value="Unassembled WGS sequence"/>
</dbReference>
<reference evidence="4 5" key="1">
    <citation type="submission" date="2017-12" db="EMBL/GenBank/DDBJ databases">
        <title>Draft genome sequence of Ralstonia pickettii 52.</title>
        <authorList>
            <person name="Zheng B."/>
        </authorList>
    </citation>
    <scope>NUCLEOTIDE SEQUENCE [LARGE SCALE GENOMIC DNA]</scope>
    <source>
        <strain evidence="4 5">52</strain>
    </source>
</reference>
<dbReference type="SUPFAM" id="SSF52058">
    <property type="entry name" value="L domain-like"/>
    <property type="match status" value="1"/>
</dbReference>
<dbReference type="InterPro" id="IPR032675">
    <property type="entry name" value="LRR_dom_sf"/>
</dbReference>
<dbReference type="EMBL" id="PKQE01000002">
    <property type="protein sequence ID" value="PLC42651.1"/>
    <property type="molecule type" value="Genomic_DNA"/>
</dbReference>
<keyword evidence="1" id="KW-0677">Repeat</keyword>
<evidence type="ECO:0000256" key="1">
    <source>
        <dbReference type="ARBA" id="ARBA00022737"/>
    </source>
</evidence>
<comment type="caution">
    <text evidence="4">The sequence shown here is derived from an EMBL/GenBank/DDBJ whole genome shotgun (WGS) entry which is preliminary data.</text>
</comment>